<keyword evidence="12" id="KW-1185">Reference proteome</keyword>
<evidence type="ECO:0000256" key="5">
    <source>
        <dbReference type="HAMAP-Rule" id="MF_00378"/>
    </source>
</evidence>
<dbReference type="GO" id="GO:0008855">
    <property type="term" value="F:exodeoxyribonuclease VII activity"/>
    <property type="evidence" value="ECO:0007669"/>
    <property type="project" value="UniProtKB-UniRule"/>
</dbReference>
<comment type="caution">
    <text evidence="11">The sequence shown here is derived from an EMBL/GenBank/DDBJ whole genome shotgun (WGS) entry which is preliminary data.</text>
</comment>
<evidence type="ECO:0000256" key="8">
    <source>
        <dbReference type="SAM" id="MobiDB-lite"/>
    </source>
</evidence>
<dbReference type="EMBL" id="BMJB01000002">
    <property type="protein sequence ID" value="GGA75722.1"/>
    <property type="molecule type" value="Genomic_DNA"/>
</dbReference>
<accession>A0A916S0B4</accession>
<dbReference type="Pfam" id="PF13742">
    <property type="entry name" value="tRNA_anti_2"/>
    <property type="match status" value="1"/>
</dbReference>
<evidence type="ECO:0000256" key="7">
    <source>
        <dbReference type="SAM" id="Coils"/>
    </source>
</evidence>
<dbReference type="RefSeq" id="WP_188760217.1">
    <property type="nucleotide sequence ID" value="NZ_BMJB01000002.1"/>
</dbReference>
<feature type="domain" description="Exonuclease VII large subunit C-terminal" evidence="9">
    <location>
        <begin position="195"/>
        <end position="510"/>
    </location>
</feature>
<dbReference type="InterPro" id="IPR003753">
    <property type="entry name" value="Exonuc_VII_L"/>
</dbReference>
<dbReference type="EC" id="3.1.11.6" evidence="5"/>
<evidence type="ECO:0000256" key="1">
    <source>
        <dbReference type="ARBA" id="ARBA00022490"/>
    </source>
</evidence>
<dbReference type="GO" id="GO:0006308">
    <property type="term" value="P:DNA catabolic process"/>
    <property type="evidence" value="ECO:0007669"/>
    <property type="project" value="UniProtKB-UniRule"/>
</dbReference>
<sequence>MAKREDNPPTLANLRSRRGKAKPAQSISASSEQSQASLFSAEIVESLEPVAKPARNDRSEAIAPAPADPVAPLTERHIWSVRALVANMRQLVETTFTDLWVEGEISNCRPAPSGHLYFTLKDGESQLSVVLFRRQTVLLRFRPADGLAVLVRGRISVYEGRGQLQLIAETMEPRGAGALQLAFEQLKARLLAEGLFDAERKRPLPAFPHRIGVITSPSGAVIRDIVTVGRRHHARLNLLVYPAAMQGETCSATVAAGVRWFNAHASLVDVIVIARGGGSAEDLAGFNDETLARTIAASTIPVVSAIGHETDFTIADFVADLRAPTPSAAAELVTVAHHRIEERIDSLLARVLRAGRFHLMHARQRYAKLSADSVLMRLHDAVDRREQRIDELRMRLDSASRRHMQAPSRRLAVLTERLRRQNISLRIAIAHRRLEKASSHLNRIATQEFAINRTRIDRATTRLEALSPLAVLSRGYALIYAEDGTLLRSAGDTNAGRQVHARLGTGSLDARVMATHVMEKTER</sequence>
<evidence type="ECO:0000313" key="11">
    <source>
        <dbReference type="EMBL" id="GGA75722.1"/>
    </source>
</evidence>
<evidence type="ECO:0000256" key="2">
    <source>
        <dbReference type="ARBA" id="ARBA00022722"/>
    </source>
</evidence>
<keyword evidence="3 5" id="KW-0378">Hydrolase</keyword>
<dbReference type="InterPro" id="IPR025824">
    <property type="entry name" value="OB-fold_nuc-bd_dom"/>
</dbReference>
<dbReference type="GO" id="GO:0003676">
    <property type="term" value="F:nucleic acid binding"/>
    <property type="evidence" value="ECO:0007669"/>
    <property type="project" value="InterPro"/>
</dbReference>
<keyword evidence="1 5" id="KW-0963">Cytoplasm</keyword>
<dbReference type="GO" id="GO:0009318">
    <property type="term" value="C:exodeoxyribonuclease VII complex"/>
    <property type="evidence" value="ECO:0007669"/>
    <property type="project" value="UniProtKB-UniRule"/>
</dbReference>
<name>A0A916S0B4_9BACT</name>
<comment type="subunit">
    <text evidence="5">Heterooligomer composed of large and small subunits.</text>
</comment>
<keyword evidence="7" id="KW-0175">Coiled coil</keyword>
<comment type="similarity">
    <text evidence="5 6">Belongs to the XseA family.</text>
</comment>
<evidence type="ECO:0000256" key="6">
    <source>
        <dbReference type="RuleBase" id="RU004355"/>
    </source>
</evidence>
<comment type="function">
    <text evidence="5">Bidirectionally degrades single-stranded DNA into large acid-insoluble oligonucleotides, which are then degraded further into small acid-soluble oligonucleotides.</text>
</comment>
<keyword evidence="4 5" id="KW-0269">Exonuclease</keyword>
<gene>
    <name evidence="5 11" type="primary">xseA</name>
    <name evidence="11" type="ORF">GCM10011507_28860</name>
</gene>
<feature type="region of interest" description="Disordered" evidence="8">
    <location>
        <begin position="1"/>
        <end position="35"/>
    </location>
</feature>
<reference evidence="11" key="1">
    <citation type="journal article" date="2014" name="Int. J. Syst. Evol. Microbiol.">
        <title>Complete genome sequence of Corynebacterium casei LMG S-19264T (=DSM 44701T), isolated from a smear-ripened cheese.</title>
        <authorList>
            <consortium name="US DOE Joint Genome Institute (JGI-PGF)"/>
            <person name="Walter F."/>
            <person name="Albersmeier A."/>
            <person name="Kalinowski J."/>
            <person name="Ruckert C."/>
        </authorList>
    </citation>
    <scope>NUCLEOTIDE SEQUENCE</scope>
    <source>
        <strain evidence="11">CGMCC 1.15447</strain>
    </source>
</reference>
<dbReference type="InterPro" id="IPR020579">
    <property type="entry name" value="Exonuc_VII_lsu_C"/>
</dbReference>
<dbReference type="PANTHER" id="PTHR30008:SF0">
    <property type="entry name" value="EXODEOXYRIBONUCLEASE 7 LARGE SUBUNIT"/>
    <property type="match status" value="1"/>
</dbReference>
<proteinExistence type="inferred from homology"/>
<keyword evidence="2 5" id="KW-0540">Nuclease</keyword>
<evidence type="ECO:0000256" key="3">
    <source>
        <dbReference type="ARBA" id="ARBA00022801"/>
    </source>
</evidence>
<dbReference type="HAMAP" id="MF_00378">
    <property type="entry name" value="Exonuc_7_L"/>
    <property type="match status" value="1"/>
</dbReference>
<feature type="domain" description="OB-fold nucleic acid binding" evidence="10">
    <location>
        <begin position="79"/>
        <end position="172"/>
    </location>
</feature>
<feature type="coiled-coil region" evidence="7">
    <location>
        <begin position="375"/>
        <end position="402"/>
    </location>
</feature>
<comment type="subcellular location">
    <subcellularLocation>
        <location evidence="5 6">Cytoplasm</location>
    </subcellularLocation>
</comment>
<evidence type="ECO:0000256" key="4">
    <source>
        <dbReference type="ARBA" id="ARBA00022839"/>
    </source>
</evidence>
<dbReference type="Proteomes" id="UP000648801">
    <property type="component" value="Unassembled WGS sequence"/>
</dbReference>
<comment type="catalytic activity">
    <reaction evidence="5 6">
        <text>Exonucleolytic cleavage in either 5'- to 3'- or 3'- to 5'-direction to yield nucleoside 5'-phosphates.</text>
        <dbReference type="EC" id="3.1.11.6"/>
    </reaction>
</comment>
<evidence type="ECO:0000259" key="10">
    <source>
        <dbReference type="Pfam" id="PF13742"/>
    </source>
</evidence>
<dbReference type="GO" id="GO:0005737">
    <property type="term" value="C:cytoplasm"/>
    <property type="evidence" value="ECO:0007669"/>
    <property type="project" value="UniProtKB-SubCell"/>
</dbReference>
<reference evidence="11" key="2">
    <citation type="submission" date="2020-09" db="EMBL/GenBank/DDBJ databases">
        <authorList>
            <person name="Sun Q."/>
            <person name="Zhou Y."/>
        </authorList>
    </citation>
    <scope>NUCLEOTIDE SEQUENCE</scope>
    <source>
        <strain evidence="11">CGMCC 1.15447</strain>
    </source>
</reference>
<feature type="compositionally biased region" description="Low complexity" evidence="8">
    <location>
        <begin position="24"/>
        <end position="35"/>
    </location>
</feature>
<dbReference type="NCBIfam" id="TIGR00237">
    <property type="entry name" value="xseA"/>
    <property type="match status" value="1"/>
</dbReference>
<organism evidence="11 12">
    <name type="scientific">Edaphobacter acidisoli</name>
    <dbReference type="NCBI Taxonomy" id="2040573"/>
    <lineage>
        <taxon>Bacteria</taxon>
        <taxon>Pseudomonadati</taxon>
        <taxon>Acidobacteriota</taxon>
        <taxon>Terriglobia</taxon>
        <taxon>Terriglobales</taxon>
        <taxon>Acidobacteriaceae</taxon>
        <taxon>Edaphobacter</taxon>
    </lineage>
</organism>
<evidence type="ECO:0000259" key="9">
    <source>
        <dbReference type="Pfam" id="PF02601"/>
    </source>
</evidence>
<dbReference type="CDD" id="cd04489">
    <property type="entry name" value="ExoVII_LU_OBF"/>
    <property type="match status" value="1"/>
</dbReference>
<dbReference type="PANTHER" id="PTHR30008">
    <property type="entry name" value="EXODEOXYRIBONUCLEASE 7 LARGE SUBUNIT"/>
    <property type="match status" value="1"/>
</dbReference>
<protein>
    <recommendedName>
        <fullName evidence="5">Exodeoxyribonuclease 7 large subunit</fullName>
        <ecNumber evidence="5">3.1.11.6</ecNumber>
    </recommendedName>
    <alternativeName>
        <fullName evidence="5">Exodeoxyribonuclease VII large subunit</fullName>
        <shortName evidence="5">Exonuclease VII large subunit</shortName>
    </alternativeName>
</protein>
<evidence type="ECO:0000313" key="12">
    <source>
        <dbReference type="Proteomes" id="UP000648801"/>
    </source>
</evidence>
<dbReference type="Pfam" id="PF02601">
    <property type="entry name" value="Exonuc_VII_L"/>
    <property type="match status" value="1"/>
</dbReference>
<dbReference type="AlphaFoldDB" id="A0A916S0B4"/>